<gene>
    <name evidence="3" type="ORF">A6770_04030</name>
</gene>
<reference evidence="3" key="1">
    <citation type="submission" date="2016-04" db="EMBL/GenBank/DDBJ databases">
        <authorList>
            <person name="Tabuchi Yagui T.R."/>
        </authorList>
    </citation>
    <scope>NUCLEOTIDE SEQUENCE [LARGE SCALE GENOMIC DNA]</scope>
    <source>
        <strain evidence="3">NIES-26</strain>
    </source>
</reference>
<feature type="chain" id="PRO_5016711099" evidence="1">
    <location>
        <begin position="21"/>
        <end position="446"/>
    </location>
</feature>
<keyword evidence="1" id="KW-0732">Signal</keyword>
<protein>
    <submittedName>
        <fullName evidence="3">Sorbosone dehydrogenase</fullName>
    </submittedName>
</protein>
<dbReference type="InterPro" id="IPR054539">
    <property type="entry name" value="Beta-prop_PDH"/>
</dbReference>
<dbReference type="PROSITE" id="PS51257">
    <property type="entry name" value="PROKAR_LIPOPROTEIN"/>
    <property type="match status" value="1"/>
</dbReference>
<comment type="caution">
    <text evidence="3">The sequence shown here is derived from an EMBL/GenBank/DDBJ whole genome shotgun (WGS) entry which is preliminary data.</text>
</comment>
<dbReference type="Proteomes" id="UP000252107">
    <property type="component" value="Unassembled WGS sequence"/>
</dbReference>
<evidence type="ECO:0000313" key="3">
    <source>
        <dbReference type="EMBL" id="RCJ24828.1"/>
    </source>
</evidence>
<evidence type="ECO:0000313" key="4">
    <source>
        <dbReference type="Proteomes" id="UP000252107"/>
    </source>
</evidence>
<evidence type="ECO:0000259" key="2">
    <source>
        <dbReference type="Pfam" id="PF22807"/>
    </source>
</evidence>
<keyword evidence="4" id="KW-1185">Reference proteome</keyword>
<dbReference type="PANTHER" id="PTHR33546:SF1">
    <property type="entry name" value="LARGE, MULTIFUNCTIONAL SECRETED PROTEIN"/>
    <property type="match status" value="1"/>
</dbReference>
<name>A0A367QKV4_9NOSO</name>
<accession>A0A367QKV4</accession>
<dbReference type="Pfam" id="PF22807">
    <property type="entry name" value="TrAA12"/>
    <property type="match status" value="1"/>
</dbReference>
<sequence>MKVPARFLLLLLFTTTAACNQTRASLDSPTLPVSTFSDQLAQNKTQPKNVIPTEELLPKPIRINLKNLPAPFATESASKQPEVTAIPQNPVLRVPRGFTVNVFAENLDAPRWLALTPSGDVLVTETRQNRIRLLRDSNGDGVADIREIFASRANGLNRPFGMAFAGNSFFLGNTDAVLRFPYTKGQNKITGKGEKIADLPAQGYNNHWTRNVAVSPDRNKLYVSVGSGTNADEEPLPRASVQVMNLDGSQQQTFAYGLRNPVGLDFHPVTKELYTTVNERDGIGDDLVPDYLTRIQRGEFYGWPYAYLTPSNLDPRQKVNNKSKRPDLVARTRTPDVLFQAHSAALGLQFYDGRTFPEKYRNGAFVAFRGSWNRDRGTGYKIVFVPFNAQGRSLGYYEDFLTGFLLNPSVPTTWGRPVGLLVLPDGSLLLTEEANNRIYRIQYTGG</sequence>
<dbReference type="AlphaFoldDB" id="A0A367QKV4"/>
<dbReference type="InterPro" id="IPR011042">
    <property type="entry name" value="6-blade_b-propeller_TolB-like"/>
</dbReference>
<dbReference type="Gene3D" id="2.120.10.30">
    <property type="entry name" value="TolB, C-terminal domain"/>
    <property type="match status" value="1"/>
</dbReference>
<organism evidence="3 4">
    <name type="scientific">Nostoc minutum NIES-26</name>
    <dbReference type="NCBI Taxonomy" id="1844469"/>
    <lineage>
        <taxon>Bacteria</taxon>
        <taxon>Bacillati</taxon>
        <taxon>Cyanobacteriota</taxon>
        <taxon>Cyanophyceae</taxon>
        <taxon>Nostocales</taxon>
        <taxon>Nostocaceae</taxon>
        <taxon>Nostoc</taxon>
    </lineage>
</organism>
<dbReference type="PANTHER" id="PTHR33546">
    <property type="entry name" value="LARGE, MULTIFUNCTIONAL SECRETED PROTEIN-RELATED"/>
    <property type="match status" value="1"/>
</dbReference>
<dbReference type="EMBL" id="LXQD01000317">
    <property type="protein sequence ID" value="RCJ24828.1"/>
    <property type="molecule type" value="Genomic_DNA"/>
</dbReference>
<evidence type="ECO:0000256" key="1">
    <source>
        <dbReference type="SAM" id="SignalP"/>
    </source>
</evidence>
<dbReference type="SUPFAM" id="SSF50952">
    <property type="entry name" value="Soluble quinoprotein glucose dehydrogenase"/>
    <property type="match status" value="1"/>
</dbReference>
<feature type="domain" description="Pyrroloquinoline quinone-dependent pyranose dehydrogenase beta-propeller" evidence="2">
    <location>
        <begin position="94"/>
        <end position="443"/>
    </location>
</feature>
<feature type="signal peptide" evidence="1">
    <location>
        <begin position="1"/>
        <end position="20"/>
    </location>
</feature>
<dbReference type="InterPro" id="IPR011041">
    <property type="entry name" value="Quinoprot_gluc/sorb_DH_b-prop"/>
</dbReference>
<proteinExistence type="predicted"/>